<protein>
    <recommendedName>
        <fullName evidence="5">Galactose-1-phosphate uridyl transferase N-terminal domain-containing protein</fullName>
    </recommendedName>
</protein>
<dbReference type="PANTHER" id="PTHR11943">
    <property type="entry name" value="GALACTOSE-1-PHOSPHATE URIDYLYLTRANSFERASE"/>
    <property type="match status" value="1"/>
</dbReference>
<organism evidence="6 7">
    <name type="scientific">Laodelphax striatellus</name>
    <name type="common">Small brown planthopper</name>
    <name type="synonym">Delphax striatella</name>
    <dbReference type="NCBI Taxonomy" id="195883"/>
    <lineage>
        <taxon>Eukaryota</taxon>
        <taxon>Metazoa</taxon>
        <taxon>Ecdysozoa</taxon>
        <taxon>Arthropoda</taxon>
        <taxon>Hexapoda</taxon>
        <taxon>Insecta</taxon>
        <taxon>Pterygota</taxon>
        <taxon>Neoptera</taxon>
        <taxon>Paraneoptera</taxon>
        <taxon>Hemiptera</taxon>
        <taxon>Auchenorrhyncha</taxon>
        <taxon>Fulgoroidea</taxon>
        <taxon>Delphacidae</taxon>
        <taxon>Criomorphinae</taxon>
        <taxon>Laodelphax</taxon>
    </lineage>
</organism>
<feature type="domain" description="Galactose-1-phosphate uridyl transferase N-terminal" evidence="5">
    <location>
        <begin position="11"/>
        <end position="136"/>
    </location>
</feature>
<dbReference type="EMBL" id="QKKF02010487">
    <property type="protein sequence ID" value="RZF44548.1"/>
    <property type="molecule type" value="Genomic_DNA"/>
</dbReference>
<keyword evidence="2" id="KW-0548">Nucleotidyltransferase</keyword>
<evidence type="ECO:0000313" key="6">
    <source>
        <dbReference type="EMBL" id="RZF44548.1"/>
    </source>
</evidence>
<dbReference type="GO" id="GO:0008108">
    <property type="term" value="F:UDP-glucose:hexose-1-phosphate uridylyltransferase activity"/>
    <property type="evidence" value="ECO:0007669"/>
    <property type="project" value="InterPro"/>
</dbReference>
<dbReference type="InterPro" id="IPR005849">
    <property type="entry name" value="GalP_Utransf_N"/>
</dbReference>
<dbReference type="GO" id="GO:0033499">
    <property type="term" value="P:galactose catabolic process via UDP-galactose, Leloir pathway"/>
    <property type="evidence" value="ECO:0007669"/>
    <property type="project" value="TreeGrafter"/>
</dbReference>
<keyword evidence="7" id="KW-1185">Reference proteome</keyword>
<feature type="transmembrane region" description="Helical" evidence="4">
    <location>
        <begin position="137"/>
        <end position="154"/>
    </location>
</feature>
<dbReference type="Pfam" id="PF01087">
    <property type="entry name" value="GalP_UDP_transf"/>
    <property type="match status" value="1"/>
</dbReference>
<dbReference type="GO" id="GO:0005737">
    <property type="term" value="C:cytoplasm"/>
    <property type="evidence" value="ECO:0007669"/>
    <property type="project" value="TreeGrafter"/>
</dbReference>
<sequence length="165" mass="19028">MGNLIFVCFLEHQHVRYNPLKGEWILVSPHRMKRPWSGQMESIAAEKVPEFDPQNPLCPGVKRANGKVNENYDSTYVFDNDFPALLEDVPSPKESDDPLFQMRPATGKCKVMCFHPKSNVTIPVMALEEIVAIINKYVSWCGVIFILIVWYFLLRAVNYMYNLIC</sequence>
<dbReference type="STRING" id="195883.A0A482XGU9"/>
<evidence type="ECO:0000256" key="2">
    <source>
        <dbReference type="ARBA" id="ARBA00022695"/>
    </source>
</evidence>
<reference evidence="6 7" key="1">
    <citation type="journal article" date="2017" name="Gigascience">
        <title>Genome sequence of the small brown planthopper, Laodelphax striatellus.</title>
        <authorList>
            <person name="Zhu J."/>
            <person name="Jiang F."/>
            <person name="Wang X."/>
            <person name="Yang P."/>
            <person name="Bao Y."/>
            <person name="Zhao W."/>
            <person name="Wang W."/>
            <person name="Lu H."/>
            <person name="Wang Q."/>
            <person name="Cui N."/>
            <person name="Li J."/>
            <person name="Chen X."/>
            <person name="Luo L."/>
            <person name="Yu J."/>
            <person name="Kang L."/>
            <person name="Cui F."/>
        </authorList>
    </citation>
    <scope>NUCLEOTIDE SEQUENCE [LARGE SCALE GENOMIC DNA]</scope>
    <source>
        <strain evidence="6">Lst14</strain>
    </source>
</reference>
<dbReference type="Gene3D" id="3.30.428.10">
    <property type="entry name" value="HIT-like"/>
    <property type="match status" value="1"/>
</dbReference>
<keyword evidence="1" id="KW-0808">Transferase</keyword>
<dbReference type="Proteomes" id="UP000291343">
    <property type="component" value="Unassembled WGS sequence"/>
</dbReference>
<dbReference type="OrthoDB" id="418412at2759"/>
<evidence type="ECO:0000259" key="5">
    <source>
        <dbReference type="Pfam" id="PF01087"/>
    </source>
</evidence>
<evidence type="ECO:0000256" key="1">
    <source>
        <dbReference type="ARBA" id="ARBA00022679"/>
    </source>
</evidence>
<dbReference type="SMR" id="A0A482XGU9"/>
<keyword evidence="4" id="KW-0472">Membrane</keyword>
<evidence type="ECO:0000256" key="3">
    <source>
        <dbReference type="ARBA" id="ARBA00023277"/>
    </source>
</evidence>
<dbReference type="PANTHER" id="PTHR11943:SF1">
    <property type="entry name" value="GALACTOSE-1-PHOSPHATE URIDYLYLTRANSFERASE"/>
    <property type="match status" value="1"/>
</dbReference>
<name>A0A482XGU9_LAOST</name>
<dbReference type="InterPro" id="IPR001937">
    <property type="entry name" value="GalP_UDPtransf1"/>
</dbReference>
<keyword evidence="4" id="KW-0812">Transmembrane</keyword>
<gene>
    <name evidence="6" type="ORF">LSTR_LSTR016463</name>
</gene>
<dbReference type="NCBIfam" id="TIGR00209">
    <property type="entry name" value="galT_1"/>
    <property type="match status" value="1"/>
</dbReference>
<comment type="caution">
    <text evidence="6">The sequence shown here is derived from an EMBL/GenBank/DDBJ whole genome shotgun (WGS) entry which is preliminary data.</text>
</comment>
<dbReference type="InterPro" id="IPR036265">
    <property type="entry name" value="HIT-like_sf"/>
</dbReference>
<keyword evidence="3" id="KW-0119">Carbohydrate metabolism</keyword>
<keyword evidence="4" id="KW-1133">Transmembrane helix</keyword>
<dbReference type="GO" id="GO:0008270">
    <property type="term" value="F:zinc ion binding"/>
    <property type="evidence" value="ECO:0007669"/>
    <property type="project" value="InterPro"/>
</dbReference>
<evidence type="ECO:0000256" key="4">
    <source>
        <dbReference type="SAM" id="Phobius"/>
    </source>
</evidence>
<dbReference type="AlphaFoldDB" id="A0A482XGU9"/>
<proteinExistence type="predicted"/>
<accession>A0A482XGU9</accession>
<evidence type="ECO:0000313" key="7">
    <source>
        <dbReference type="Proteomes" id="UP000291343"/>
    </source>
</evidence>
<dbReference type="SUPFAM" id="SSF54197">
    <property type="entry name" value="HIT-like"/>
    <property type="match status" value="1"/>
</dbReference>
<dbReference type="InParanoid" id="A0A482XGU9"/>